<dbReference type="InterPro" id="IPR029058">
    <property type="entry name" value="AB_hydrolase_fold"/>
</dbReference>
<dbReference type="PANTHER" id="PTHR36513:SF1">
    <property type="entry name" value="TRANSMEMBRANE PROTEIN"/>
    <property type="match status" value="1"/>
</dbReference>
<dbReference type="Pfam" id="PF05990">
    <property type="entry name" value="DUF900"/>
    <property type="match status" value="1"/>
</dbReference>
<sequence>MLEKPRCFGVSTLKALCLLLSVSVCLFLASCARPGQASLQVVQPARGATQQTILVVTTREPDKLGNNGFSSERAQYPTYLRMVVSVPPGHRPGTIEWPRGTPNAASSFAVIESKVISHEKFVDMAAAGRSALVFVHGYNNNFQESLFRLVQISADADARSTPILFAWPSRGSFSSYLADRDSSNFSRDELVQTLDDLGTRKVETKILAHSMGSWLTVETLRQLRLQSKSLSLGQIDQVILAAPDIDIDIFRKQLKVVGNLKKPIIVLSTKDDLALATSRWLSGASAKAGALDIDDPRTIALAEERNLQIIDISDVRAPTRIRHDRFVTLATMLPRIPLRALTAGTVGTGTLSVSPANSEDERILREAAELLDEDNHPALPRRSAGSM</sequence>
<dbReference type="EMBL" id="FBWC01000019">
    <property type="protein sequence ID" value="CUX44305.1"/>
    <property type="molecule type" value="Genomic_DNA"/>
</dbReference>
<dbReference type="PIRSF" id="PIRSF033909">
    <property type="entry name" value="UCP033909"/>
    <property type="match status" value="1"/>
</dbReference>
<evidence type="ECO:0000313" key="2">
    <source>
        <dbReference type="EMBL" id="CUX44305.1"/>
    </source>
</evidence>
<keyword evidence="1" id="KW-0732">Signal</keyword>
<accession>A0A1S7QYV8</accession>
<name>A0A1S7QYV8_AGRTU</name>
<protein>
    <recommendedName>
        <fullName evidence="4">Lipoprotein</fullName>
    </recommendedName>
</protein>
<proteinExistence type="predicted"/>
<dbReference type="SUPFAM" id="SSF53474">
    <property type="entry name" value="alpha/beta-Hydrolases"/>
    <property type="match status" value="1"/>
</dbReference>
<gene>
    <name evidence="2" type="ORF">AGR4C_Lc10085</name>
</gene>
<reference evidence="2 3" key="1">
    <citation type="submission" date="2016-01" db="EMBL/GenBank/DDBJ databases">
        <authorList>
            <person name="Oliw E.H."/>
        </authorList>
    </citation>
    <scope>NUCLEOTIDE SEQUENCE [LARGE SCALE GENOMIC DNA]</scope>
    <source>
        <strain evidence="2 3">Kerr 14</strain>
    </source>
</reference>
<evidence type="ECO:0008006" key="4">
    <source>
        <dbReference type="Google" id="ProtNLM"/>
    </source>
</evidence>
<organism evidence="2 3">
    <name type="scientific">Agrobacterium tumefaciens str. Kerr 14</name>
    <dbReference type="NCBI Taxonomy" id="1183424"/>
    <lineage>
        <taxon>Bacteria</taxon>
        <taxon>Pseudomonadati</taxon>
        <taxon>Pseudomonadota</taxon>
        <taxon>Alphaproteobacteria</taxon>
        <taxon>Hyphomicrobiales</taxon>
        <taxon>Rhizobiaceae</taxon>
        <taxon>Rhizobium/Agrobacterium group</taxon>
        <taxon>Agrobacterium</taxon>
        <taxon>Agrobacterium tumefaciens complex</taxon>
    </lineage>
</organism>
<feature type="signal peptide" evidence="1">
    <location>
        <begin position="1"/>
        <end position="37"/>
    </location>
</feature>
<evidence type="ECO:0000313" key="3">
    <source>
        <dbReference type="Proteomes" id="UP000191897"/>
    </source>
</evidence>
<dbReference type="PROSITE" id="PS51257">
    <property type="entry name" value="PROKAR_LIPOPROTEIN"/>
    <property type="match status" value="1"/>
</dbReference>
<dbReference type="Proteomes" id="UP000191897">
    <property type="component" value="Unassembled WGS sequence"/>
</dbReference>
<feature type="chain" id="PRO_5012119706" description="Lipoprotein" evidence="1">
    <location>
        <begin position="38"/>
        <end position="387"/>
    </location>
</feature>
<dbReference type="InterPro" id="IPR014586">
    <property type="entry name" value="UCP033909"/>
</dbReference>
<evidence type="ECO:0000256" key="1">
    <source>
        <dbReference type="SAM" id="SignalP"/>
    </source>
</evidence>
<dbReference type="PANTHER" id="PTHR36513">
    <property type="entry name" value="ABC TRANSMEMBRANE TYPE-1 DOMAIN-CONTAINING PROTEIN"/>
    <property type="match status" value="1"/>
</dbReference>
<dbReference type="AlphaFoldDB" id="A0A1S7QYV8"/>
<dbReference type="Gene3D" id="3.40.50.1820">
    <property type="entry name" value="alpha/beta hydrolase"/>
    <property type="match status" value="1"/>
</dbReference>
<dbReference type="InterPro" id="IPR010297">
    <property type="entry name" value="DUF900_hydrolase"/>
</dbReference>